<keyword evidence="2" id="KW-0812">Transmembrane</keyword>
<feature type="compositionally biased region" description="Basic residues" evidence="1">
    <location>
        <begin position="148"/>
        <end position="159"/>
    </location>
</feature>
<dbReference type="EMBL" id="MSFO01000002">
    <property type="protein sequence ID" value="PLB51713.1"/>
    <property type="molecule type" value="Genomic_DNA"/>
</dbReference>
<organism evidence="3 4">
    <name type="scientific">Aspergillus steynii IBT 23096</name>
    <dbReference type="NCBI Taxonomy" id="1392250"/>
    <lineage>
        <taxon>Eukaryota</taxon>
        <taxon>Fungi</taxon>
        <taxon>Dikarya</taxon>
        <taxon>Ascomycota</taxon>
        <taxon>Pezizomycotina</taxon>
        <taxon>Eurotiomycetes</taxon>
        <taxon>Eurotiomycetidae</taxon>
        <taxon>Eurotiales</taxon>
        <taxon>Aspergillaceae</taxon>
        <taxon>Aspergillus</taxon>
        <taxon>Aspergillus subgen. Circumdati</taxon>
    </lineage>
</organism>
<reference evidence="3 4" key="1">
    <citation type="submission" date="2016-12" db="EMBL/GenBank/DDBJ databases">
        <title>The genomes of Aspergillus section Nigri reveals drivers in fungal speciation.</title>
        <authorList>
            <consortium name="DOE Joint Genome Institute"/>
            <person name="Vesth T.C."/>
            <person name="Nybo J."/>
            <person name="Theobald S."/>
            <person name="Brandl J."/>
            <person name="Frisvad J.C."/>
            <person name="Nielsen K.F."/>
            <person name="Lyhne E.K."/>
            <person name="Kogle M.E."/>
            <person name="Kuo A."/>
            <person name="Riley R."/>
            <person name="Clum A."/>
            <person name="Nolan M."/>
            <person name="Lipzen A."/>
            <person name="Salamov A."/>
            <person name="Henrissat B."/>
            <person name="Wiebenga A."/>
            <person name="De Vries R.P."/>
            <person name="Grigoriev I.V."/>
            <person name="Mortensen U.H."/>
            <person name="Andersen M.R."/>
            <person name="Baker S.E."/>
        </authorList>
    </citation>
    <scope>NUCLEOTIDE SEQUENCE [LARGE SCALE GENOMIC DNA]</scope>
    <source>
        <strain evidence="3 4">IBT 23096</strain>
    </source>
</reference>
<comment type="caution">
    <text evidence="3">The sequence shown here is derived from an EMBL/GenBank/DDBJ whole genome shotgun (WGS) entry which is preliminary data.</text>
</comment>
<keyword evidence="2" id="KW-0472">Membrane</keyword>
<keyword evidence="4" id="KW-1185">Reference proteome</keyword>
<accession>A0A2I2GFQ8</accession>
<evidence type="ECO:0000256" key="1">
    <source>
        <dbReference type="SAM" id="MobiDB-lite"/>
    </source>
</evidence>
<dbReference type="VEuPathDB" id="FungiDB:P170DRAFT_83918"/>
<evidence type="ECO:0000256" key="2">
    <source>
        <dbReference type="SAM" id="Phobius"/>
    </source>
</evidence>
<dbReference type="RefSeq" id="XP_024707015.1">
    <property type="nucleotide sequence ID" value="XM_024855412.1"/>
</dbReference>
<dbReference type="Proteomes" id="UP000234275">
    <property type="component" value="Unassembled WGS sequence"/>
</dbReference>
<feature type="transmembrane region" description="Helical" evidence="2">
    <location>
        <begin position="88"/>
        <end position="105"/>
    </location>
</feature>
<gene>
    <name evidence="3" type="ORF">P170DRAFT_83918</name>
</gene>
<sequence>MDLVVSAMSHDISFDVNRPDRVSAHPNHISDSRTTNSEVSLDLLDKLRSPTASPVKHSGSGWRCLRLDAQTHVYVCPRPTNKAPFLRLNLFFFSLILLIIIVLIINRAQGSTPRCCLTKPLCRCVHMRGSTGLDTSEYQATHGAYGDRRRKKIKRKKEKLPKITSDGGYQGSRTISPLLRQQRLTV</sequence>
<name>A0A2I2GFQ8_9EURO</name>
<protein>
    <submittedName>
        <fullName evidence="3">Uncharacterized protein</fullName>
    </submittedName>
</protein>
<evidence type="ECO:0000313" key="4">
    <source>
        <dbReference type="Proteomes" id="UP000234275"/>
    </source>
</evidence>
<dbReference type="AlphaFoldDB" id="A0A2I2GFQ8"/>
<feature type="region of interest" description="Disordered" evidence="1">
    <location>
        <begin position="144"/>
        <end position="173"/>
    </location>
</feature>
<dbReference type="GeneID" id="36563119"/>
<keyword evidence="2" id="KW-1133">Transmembrane helix</keyword>
<evidence type="ECO:0000313" key="3">
    <source>
        <dbReference type="EMBL" id="PLB51713.1"/>
    </source>
</evidence>
<proteinExistence type="predicted"/>